<keyword evidence="3" id="KW-1185">Reference proteome</keyword>
<dbReference type="EMBL" id="ML179263">
    <property type="protein sequence ID" value="THU92933.1"/>
    <property type="molecule type" value="Genomic_DNA"/>
</dbReference>
<proteinExistence type="predicted"/>
<evidence type="ECO:0000313" key="3">
    <source>
        <dbReference type="Proteomes" id="UP000297245"/>
    </source>
</evidence>
<dbReference type="Proteomes" id="UP000297245">
    <property type="component" value="Unassembled WGS sequence"/>
</dbReference>
<protein>
    <submittedName>
        <fullName evidence="2">Uncharacterized protein</fullName>
    </submittedName>
</protein>
<accession>A0A4S8LUZ2</accession>
<feature type="region of interest" description="Disordered" evidence="1">
    <location>
        <begin position="123"/>
        <end position="233"/>
    </location>
</feature>
<feature type="compositionally biased region" description="Basic and acidic residues" evidence="1">
    <location>
        <begin position="202"/>
        <end position="212"/>
    </location>
</feature>
<organism evidence="2 3">
    <name type="scientific">Dendrothele bispora (strain CBS 962.96)</name>
    <dbReference type="NCBI Taxonomy" id="1314807"/>
    <lineage>
        <taxon>Eukaryota</taxon>
        <taxon>Fungi</taxon>
        <taxon>Dikarya</taxon>
        <taxon>Basidiomycota</taxon>
        <taxon>Agaricomycotina</taxon>
        <taxon>Agaricomycetes</taxon>
        <taxon>Agaricomycetidae</taxon>
        <taxon>Agaricales</taxon>
        <taxon>Agaricales incertae sedis</taxon>
        <taxon>Dendrothele</taxon>
    </lineage>
</organism>
<feature type="compositionally biased region" description="Low complexity" evidence="1">
    <location>
        <begin position="290"/>
        <end position="305"/>
    </location>
</feature>
<feature type="compositionally biased region" description="Low complexity" evidence="1">
    <location>
        <begin position="123"/>
        <end position="155"/>
    </location>
</feature>
<reference evidence="2 3" key="1">
    <citation type="journal article" date="2019" name="Nat. Ecol. Evol.">
        <title>Megaphylogeny resolves global patterns of mushroom evolution.</title>
        <authorList>
            <person name="Varga T."/>
            <person name="Krizsan K."/>
            <person name="Foldi C."/>
            <person name="Dima B."/>
            <person name="Sanchez-Garcia M."/>
            <person name="Sanchez-Ramirez S."/>
            <person name="Szollosi G.J."/>
            <person name="Szarkandi J.G."/>
            <person name="Papp V."/>
            <person name="Albert L."/>
            <person name="Andreopoulos W."/>
            <person name="Angelini C."/>
            <person name="Antonin V."/>
            <person name="Barry K.W."/>
            <person name="Bougher N.L."/>
            <person name="Buchanan P."/>
            <person name="Buyck B."/>
            <person name="Bense V."/>
            <person name="Catcheside P."/>
            <person name="Chovatia M."/>
            <person name="Cooper J."/>
            <person name="Damon W."/>
            <person name="Desjardin D."/>
            <person name="Finy P."/>
            <person name="Geml J."/>
            <person name="Haridas S."/>
            <person name="Hughes K."/>
            <person name="Justo A."/>
            <person name="Karasinski D."/>
            <person name="Kautmanova I."/>
            <person name="Kiss B."/>
            <person name="Kocsube S."/>
            <person name="Kotiranta H."/>
            <person name="LaButti K.M."/>
            <person name="Lechner B.E."/>
            <person name="Liimatainen K."/>
            <person name="Lipzen A."/>
            <person name="Lukacs Z."/>
            <person name="Mihaltcheva S."/>
            <person name="Morgado L.N."/>
            <person name="Niskanen T."/>
            <person name="Noordeloos M.E."/>
            <person name="Ohm R.A."/>
            <person name="Ortiz-Santana B."/>
            <person name="Ovrebo C."/>
            <person name="Racz N."/>
            <person name="Riley R."/>
            <person name="Savchenko A."/>
            <person name="Shiryaev A."/>
            <person name="Soop K."/>
            <person name="Spirin V."/>
            <person name="Szebenyi C."/>
            <person name="Tomsovsky M."/>
            <person name="Tulloss R.E."/>
            <person name="Uehling J."/>
            <person name="Grigoriev I.V."/>
            <person name="Vagvolgyi C."/>
            <person name="Papp T."/>
            <person name="Martin F.M."/>
            <person name="Miettinen O."/>
            <person name="Hibbett D.S."/>
            <person name="Nagy L.G."/>
        </authorList>
    </citation>
    <scope>NUCLEOTIDE SEQUENCE [LARGE SCALE GENOMIC DNA]</scope>
    <source>
        <strain evidence="2 3">CBS 962.96</strain>
    </source>
</reference>
<gene>
    <name evidence="2" type="ORF">K435DRAFT_780050</name>
</gene>
<feature type="compositionally biased region" description="Low complexity" evidence="1">
    <location>
        <begin position="163"/>
        <end position="192"/>
    </location>
</feature>
<evidence type="ECO:0000256" key="1">
    <source>
        <dbReference type="SAM" id="MobiDB-lite"/>
    </source>
</evidence>
<feature type="region of interest" description="Disordered" evidence="1">
    <location>
        <begin position="290"/>
        <end position="324"/>
    </location>
</feature>
<evidence type="ECO:0000313" key="2">
    <source>
        <dbReference type="EMBL" id="THU92933.1"/>
    </source>
</evidence>
<name>A0A4S8LUZ2_DENBC</name>
<dbReference type="OrthoDB" id="19928at2759"/>
<sequence>LQLVLQANLSSFLSFTPVADASLADNQKLVPIPPIYAGCLSSGISWDDWIRVLTAGLGNDVYVFVMEGCIRVGVPKMDIKEGEQGLDLIELWREPEEKSEHSPMALKLRATLNSVHARKAAAQASALSTTTSTTRARSSSPDSTVKSPSSSTSSDVDYDSDNDSTTSSSCSAVSKFSSRSSGSMTSVSTTCSDVTNDDSDDKNENKNNDRVFYRRPGATTTPVVSRHRAPRPTTSKMTFATRTKAECHKPQSAPTTTTSTIRTLAPKSRYMYEGGETGVVTGGVMLGTASATPATSSWRASRSSSKGTKKNASATVSENWRRRV</sequence>
<dbReference type="AlphaFoldDB" id="A0A4S8LUZ2"/>
<feature type="non-terminal residue" evidence="2">
    <location>
        <position position="1"/>
    </location>
</feature>